<reference evidence="1 2" key="1">
    <citation type="journal article" date="2022" name="Hortic Res">
        <title>A haplotype resolved chromosomal level avocado genome allows analysis of novel avocado genes.</title>
        <authorList>
            <person name="Nath O."/>
            <person name="Fletcher S.J."/>
            <person name="Hayward A."/>
            <person name="Shaw L.M."/>
            <person name="Masouleh A.K."/>
            <person name="Furtado A."/>
            <person name="Henry R.J."/>
            <person name="Mitter N."/>
        </authorList>
    </citation>
    <scope>NUCLEOTIDE SEQUENCE [LARGE SCALE GENOMIC DNA]</scope>
    <source>
        <strain evidence="2">cv. Hass</strain>
    </source>
</reference>
<accession>A0ACC2LBL1</accession>
<dbReference type="EMBL" id="CM056815">
    <property type="protein sequence ID" value="KAJ8630591.1"/>
    <property type="molecule type" value="Genomic_DNA"/>
</dbReference>
<evidence type="ECO:0000313" key="2">
    <source>
        <dbReference type="Proteomes" id="UP001234297"/>
    </source>
</evidence>
<comment type="caution">
    <text evidence="1">The sequence shown here is derived from an EMBL/GenBank/DDBJ whole genome shotgun (WGS) entry which is preliminary data.</text>
</comment>
<evidence type="ECO:0000313" key="1">
    <source>
        <dbReference type="EMBL" id="KAJ8630591.1"/>
    </source>
</evidence>
<protein>
    <submittedName>
        <fullName evidence="1">Uncharacterized protein</fullName>
    </submittedName>
</protein>
<gene>
    <name evidence="1" type="ORF">MRB53_023914</name>
</gene>
<name>A0ACC2LBL1_PERAE</name>
<organism evidence="1 2">
    <name type="scientific">Persea americana</name>
    <name type="common">Avocado</name>
    <dbReference type="NCBI Taxonomy" id="3435"/>
    <lineage>
        <taxon>Eukaryota</taxon>
        <taxon>Viridiplantae</taxon>
        <taxon>Streptophyta</taxon>
        <taxon>Embryophyta</taxon>
        <taxon>Tracheophyta</taxon>
        <taxon>Spermatophyta</taxon>
        <taxon>Magnoliopsida</taxon>
        <taxon>Magnoliidae</taxon>
        <taxon>Laurales</taxon>
        <taxon>Lauraceae</taxon>
        <taxon>Persea</taxon>
    </lineage>
</organism>
<dbReference type="Proteomes" id="UP001234297">
    <property type="component" value="Chromosome 7"/>
</dbReference>
<proteinExistence type="predicted"/>
<keyword evidence="2" id="KW-1185">Reference proteome</keyword>
<sequence>MRPGSLMDGWRAWCGFTCIDTVDHFLYPSPDGGDKLNHYYYWYRFSFLDIRDDLSLSWVVSHARKWSRSPSQLQRVEASDEKLMSNWHKFSTGLTSGSREPSFGLALQWYSLFRKRPNDV</sequence>